<dbReference type="OrthoDB" id="1912883at2759"/>
<dbReference type="RefSeq" id="XP_010263834.1">
    <property type="nucleotide sequence ID" value="XM_010265532.2"/>
</dbReference>
<dbReference type="GO" id="GO:0005742">
    <property type="term" value="C:mitochondrial outer membrane translocase complex"/>
    <property type="evidence" value="ECO:0007669"/>
    <property type="project" value="InterPro"/>
</dbReference>
<reference evidence="2" key="1">
    <citation type="submission" date="2025-08" db="UniProtKB">
        <authorList>
            <consortium name="RefSeq"/>
        </authorList>
    </citation>
    <scope>IDENTIFICATION</scope>
</reference>
<dbReference type="AlphaFoldDB" id="A0A1U8AAP7"/>
<protein>
    <submittedName>
        <fullName evidence="2">Mitochondrial import receptor subunit TOM6 homolog</fullName>
    </submittedName>
</protein>
<dbReference type="PANTHER" id="PTHR35999:SF1">
    <property type="entry name" value="MITOCHONDRIAL IMPORT RECEPTOR SUBUNIT TOM6 HOMOLOG"/>
    <property type="match status" value="1"/>
</dbReference>
<dbReference type="FunCoup" id="A0A1U8AAP7">
    <property type="interactions" value="821"/>
</dbReference>
<dbReference type="Proteomes" id="UP000189703">
    <property type="component" value="Unplaced"/>
</dbReference>
<keyword evidence="1" id="KW-1185">Reference proteome</keyword>
<dbReference type="InterPro" id="IPR034554">
    <property type="entry name" value="TOM6_plants"/>
</dbReference>
<dbReference type="GeneID" id="104602000"/>
<proteinExistence type="predicted"/>
<keyword evidence="2" id="KW-0675">Receptor</keyword>
<evidence type="ECO:0000313" key="1">
    <source>
        <dbReference type="Proteomes" id="UP000189703"/>
    </source>
</evidence>
<dbReference type="OMA" id="WVAAIRV"/>
<sequence>MFLGGFPRKPDKATALKQLRTHVMMFGVWVAVVRVTPYILHYLCEEKEELKLDL</sequence>
<accession>A0A1U8AAP7</accession>
<dbReference type="STRING" id="4432.A0A1U8AAP7"/>
<gene>
    <name evidence="2" type="primary">LOC104602000</name>
</gene>
<organism evidence="1 2">
    <name type="scientific">Nelumbo nucifera</name>
    <name type="common">Sacred lotus</name>
    <dbReference type="NCBI Taxonomy" id="4432"/>
    <lineage>
        <taxon>Eukaryota</taxon>
        <taxon>Viridiplantae</taxon>
        <taxon>Streptophyta</taxon>
        <taxon>Embryophyta</taxon>
        <taxon>Tracheophyta</taxon>
        <taxon>Spermatophyta</taxon>
        <taxon>Magnoliopsida</taxon>
        <taxon>Proteales</taxon>
        <taxon>Nelumbonaceae</taxon>
        <taxon>Nelumbo</taxon>
    </lineage>
</organism>
<name>A0A1U8AAP7_NELNU</name>
<dbReference type="KEGG" id="nnu:104602000"/>
<evidence type="ECO:0000313" key="2">
    <source>
        <dbReference type="RefSeq" id="XP_010263834.1"/>
    </source>
</evidence>
<dbReference type="PANTHER" id="PTHR35999">
    <property type="entry name" value="MITOCHONDRIAL IMPORT RECEPTOR SUBUNIT TOM6 HOMOLOG"/>
    <property type="match status" value="1"/>
</dbReference>
<dbReference type="eggNOG" id="ENOG502S7ED">
    <property type="taxonomic scope" value="Eukaryota"/>
</dbReference>